<evidence type="ECO:0000313" key="5">
    <source>
        <dbReference type="Proteomes" id="UP000095409"/>
    </source>
</evidence>
<protein>
    <submittedName>
        <fullName evidence="4">Probable polysaccharide deacetylase pdaA</fullName>
        <ecNumber evidence="4">3.-.-.-</ecNumber>
    </submittedName>
</protein>
<keyword evidence="2 4" id="KW-0378">Hydrolase</keyword>
<evidence type="ECO:0000256" key="2">
    <source>
        <dbReference type="ARBA" id="ARBA00022801"/>
    </source>
</evidence>
<organism evidence="4 5">
    <name type="scientific">Blautia obeum</name>
    <dbReference type="NCBI Taxonomy" id="40520"/>
    <lineage>
        <taxon>Bacteria</taxon>
        <taxon>Bacillati</taxon>
        <taxon>Bacillota</taxon>
        <taxon>Clostridia</taxon>
        <taxon>Lachnospirales</taxon>
        <taxon>Lachnospiraceae</taxon>
        <taxon>Blautia</taxon>
    </lineage>
</organism>
<feature type="domain" description="NodB homology" evidence="3">
    <location>
        <begin position="72"/>
        <end position="246"/>
    </location>
</feature>
<dbReference type="InterPro" id="IPR050248">
    <property type="entry name" value="Polysacc_deacetylase_ArnD"/>
</dbReference>
<dbReference type="InterPro" id="IPR002509">
    <property type="entry name" value="NODB_dom"/>
</dbReference>
<dbReference type="GO" id="GO:0005975">
    <property type="term" value="P:carbohydrate metabolic process"/>
    <property type="evidence" value="ECO:0007669"/>
    <property type="project" value="InterPro"/>
</dbReference>
<dbReference type="PANTHER" id="PTHR10587:SF133">
    <property type="entry name" value="CHITIN DEACETYLASE 1-RELATED"/>
    <property type="match status" value="1"/>
</dbReference>
<keyword evidence="1" id="KW-0479">Metal-binding</keyword>
<dbReference type="GO" id="GO:0016020">
    <property type="term" value="C:membrane"/>
    <property type="evidence" value="ECO:0007669"/>
    <property type="project" value="TreeGrafter"/>
</dbReference>
<dbReference type="SUPFAM" id="SSF88713">
    <property type="entry name" value="Glycoside hydrolase/deacetylase"/>
    <property type="match status" value="1"/>
</dbReference>
<dbReference type="EMBL" id="CYZD01000003">
    <property type="protein sequence ID" value="CUN80375.1"/>
    <property type="molecule type" value="Genomic_DNA"/>
</dbReference>
<proteinExistence type="predicted"/>
<sequence length="254" mass="29174">MKKRKAGIGIFVIVLIITAVRIKSMDSHRISGRILAENIAGPGMLRLVEQSMQAWARKTSVTEIAVKERKHPQAALTFDDGPDIRYTPLLLDGLKERNIRVSFFLLGEKVEQYPELVERMQKEGHLVGNHTYHHVQLNKLNETKAREEILKTNNLIYETTGVYPLYLRPPFGAWKKNLELCVEMLPVFWTIDTLDWKVQNTEKIVRTVQEQIEDGAIILMHDEYDTSVEAALQVVDELKNQGYELVTVDQLILP</sequence>
<reference evidence="4 5" key="1">
    <citation type="submission" date="2015-09" db="EMBL/GenBank/DDBJ databases">
        <authorList>
            <consortium name="Pathogen Informatics"/>
        </authorList>
    </citation>
    <scope>NUCLEOTIDE SEQUENCE [LARGE SCALE GENOMIC DNA]</scope>
    <source>
        <strain evidence="4 5">2789STDY5608837</strain>
    </source>
</reference>
<dbReference type="PROSITE" id="PS51677">
    <property type="entry name" value="NODB"/>
    <property type="match status" value="1"/>
</dbReference>
<dbReference type="GO" id="GO:0016810">
    <property type="term" value="F:hydrolase activity, acting on carbon-nitrogen (but not peptide) bonds"/>
    <property type="evidence" value="ECO:0007669"/>
    <property type="project" value="InterPro"/>
</dbReference>
<name>A0A173ZYS2_9FIRM</name>
<dbReference type="PANTHER" id="PTHR10587">
    <property type="entry name" value="GLYCOSYL TRANSFERASE-RELATED"/>
    <property type="match status" value="1"/>
</dbReference>
<evidence type="ECO:0000256" key="1">
    <source>
        <dbReference type="ARBA" id="ARBA00022723"/>
    </source>
</evidence>
<dbReference type="RefSeq" id="WP_055065797.1">
    <property type="nucleotide sequence ID" value="NZ_CP176627.1"/>
</dbReference>
<dbReference type="AlphaFoldDB" id="A0A173ZYS2"/>
<gene>
    <name evidence="4" type="primary">pdaA_2</name>
    <name evidence="4" type="ORF">ERS852394_00935</name>
</gene>
<evidence type="ECO:0000259" key="3">
    <source>
        <dbReference type="PROSITE" id="PS51677"/>
    </source>
</evidence>
<evidence type="ECO:0000313" key="4">
    <source>
        <dbReference type="EMBL" id="CUN80375.1"/>
    </source>
</evidence>
<dbReference type="Gene3D" id="3.20.20.370">
    <property type="entry name" value="Glycoside hydrolase/deacetylase"/>
    <property type="match status" value="1"/>
</dbReference>
<dbReference type="CDD" id="cd10954">
    <property type="entry name" value="CE4_CtAXE_like"/>
    <property type="match status" value="1"/>
</dbReference>
<dbReference type="EC" id="3.-.-.-" evidence="4"/>
<dbReference type="Proteomes" id="UP000095409">
    <property type="component" value="Unassembled WGS sequence"/>
</dbReference>
<accession>A0A173ZYS2</accession>
<dbReference type="InterPro" id="IPR011330">
    <property type="entry name" value="Glyco_hydro/deAcase_b/a-brl"/>
</dbReference>
<dbReference type="Pfam" id="PF01522">
    <property type="entry name" value="Polysacc_deac_1"/>
    <property type="match status" value="1"/>
</dbReference>
<dbReference type="GO" id="GO:0046872">
    <property type="term" value="F:metal ion binding"/>
    <property type="evidence" value="ECO:0007669"/>
    <property type="project" value="UniProtKB-KW"/>
</dbReference>